<reference evidence="13" key="1">
    <citation type="submission" date="2013-04" db="EMBL/GenBank/DDBJ databases">
        <authorList>
            <person name="Qu J."/>
            <person name="Murali S.C."/>
            <person name="Bandaranaike D."/>
            <person name="Bellair M."/>
            <person name="Blankenburg K."/>
            <person name="Chao H."/>
            <person name="Dinh H."/>
            <person name="Doddapaneni H."/>
            <person name="Downs B."/>
            <person name="Dugan-Rocha S."/>
            <person name="Elkadiri S."/>
            <person name="Gnanaolivu R.D."/>
            <person name="Hernandez B."/>
            <person name="Javaid M."/>
            <person name="Jayaseelan J.C."/>
            <person name="Lee S."/>
            <person name="Li M."/>
            <person name="Ming W."/>
            <person name="Munidasa M."/>
            <person name="Muniz J."/>
            <person name="Nguyen L."/>
            <person name="Ongeri F."/>
            <person name="Osuji N."/>
            <person name="Pu L.-L."/>
            <person name="Puazo M."/>
            <person name="Qu C."/>
            <person name="Quiroz J."/>
            <person name="Raj R."/>
            <person name="Weissenberger G."/>
            <person name="Xin Y."/>
            <person name="Zou X."/>
            <person name="Han Y."/>
            <person name="Richards S."/>
            <person name="Worley K."/>
            <person name="Muzny D."/>
            <person name="Gibbs R."/>
        </authorList>
    </citation>
    <scope>NUCLEOTIDE SEQUENCE</scope>
    <source>
        <strain evidence="13">Sampled in the wild</strain>
    </source>
</reference>
<evidence type="ECO:0000256" key="6">
    <source>
        <dbReference type="ARBA" id="ARBA00022741"/>
    </source>
</evidence>
<dbReference type="FunFam" id="3.40.50.300:FF:000199">
    <property type="entry name" value="Origin recognition complex subunit 1"/>
    <property type="match status" value="1"/>
</dbReference>
<protein>
    <recommendedName>
        <fullName evidence="3 11">Origin recognition complex subunit 1</fullName>
    </recommendedName>
</protein>
<evidence type="ECO:0000256" key="8">
    <source>
        <dbReference type="ARBA" id="ARBA00022842"/>
    </source>
</evidence>
<dbReference type="GO" id="GO:0005664">
    <property type="term" value="C:nuclear origin of replication recognition complex"/>
    <property type="evidence" value="ECO:0007669"/>
    <property type="project" value="TreeGrafter"/>
</dbReference>
<dbReference type="Gene3D" id="2.30.30.490">
    <property type="match status" value="1"/>
</dbReference>
<dbReference type="SMART" id="SM00382">
    <property type="entry name" value="AAA"/>
    <property type="match status" value="1"/>
</dbReference>
<dbReference type="GO" id="GO:0003682">
    <property type="term" value="F:chromatin binding"/>
    <property type="evidence" value="ECO:0007669"/>
    <property type="project" value="InterPro"/>
</dbReference>
<dbReference type="PROSITE" id="PS51038">
    <property type="entry name" value="BAH"/>
    <property type="match status" value="1"/>
</dbReference>
<dbReference type="SUPFAM" id="SSF52540">
    <property type="entry name" value="P-loop containing nucleoside triphosphate hydrolases"/>
    <property type="match status" value="1"/>
</dbReference>
<feature type="domain" description="BAH" evidence="12">
    <location>
        <begin position="43"/>
        <end position="181"/>
    </location>
</feature>
<evidence type="ECO:0000256" key="3">
    <source>
        <dbReference type="ARBA" id="ARBA00019081"/>
    </source>
</evidence>
<dbReference type="InterPro" id="IPR003593">
    <property type="entry name" value="AAA+_ATPase"/>
</dbReference>
<evidence type="ECO:0000256" key="4">
    <source>
        <dbReference type="ARBA" id="ARBA00022705"/>
    </source>
</evidence>
<dbReference type="InterPro" id="IPR003959">
    <property type="entry name" value="ATPase_AAA_core"/>
</dbReference>
<evidence type="ECO:0000256" key="2">
    <source>
        <dbReference type="ARBA" id="ARBA00008398"/>
    </source>
</evidence>
<comment type="subunit">
    <text evidence="11">ORC is composed of six subunits.</text>
</comment>
<dbReference type="GO" id="GO:0005524">
    <property type="term" value="F:ATP binding"/>
    <property type="evidence" value="ECO:0007669"/>
    <property type="project" value="UniProtKB-KW"/>
</dbReference>
<dbReference type="EMBL" id="KZ309191">
    <property type="protein sequence ID" value="KAG8237610.1"/>
    <property type="molecule type" value="Genomic_DNA"/>
</dbReference>
<dbReference type="GO" id="GO:0006270">
    <property type="term" value="P:DNA replication initiation"/>
    <property type="evidence" value="ECO:0007669"/>
    <property type="project" value="TreeGrafter"/>
</dbReference>
<dbReference type="AlphaFoldDB" id="A0A8K0KMM2"/>
<reference evidence="13" key="2">
    <citation type="submission" date="2017-10" db="EMBL/GenBank/DDBJ databases">
        <title>Ladona fulva Genome sequencing and assembly.</title>
        <authorList>
            <person name="Murali S."/>
            <person name="Richards S."/>
            <person name="Bandaranaike D."/>
            <person name="Bellair M."/>
            <person name="Blankenburg K."/>
            <person name="Chao H."/>
            <person name="Dinh H."/>
            <person name="Doddapaneni H."/>
            <person name="Dugan-Rocha S."/>
            <person name="Elkadiri S."/>
            <person name="Gnanaolivu R."/>
            <person name="Hernandez B."/>
            <person name="Skinner E."/>
            <person name="Javaid M."/>
            <person name="Lee S."/>
            <person name="Li M."/>
            <person name="Ming W."/>
            <person name="Munidasa M."/>
            <person name="Muniz J."/>
            <person name="Nguyen L."/>
            <person name="Hughes D."/>
            <person name="Osuji N."/>
            <person name="Pu L.-L."/>
            <person name="Puazo M."/>
            <person name="Qu C."/>
            <person name="Quiroz J."/>
            <person name="Raj R."/>
            <person name="Weissenberger G."/>
            <person name="Xin Y."/>
            <person name="Zou X."/>
            <person name="Han Y."/>
            <person name="Worley K."/>
            <person name="Muzny D."/>
            <person name="Gibbs R."/>
        </authorList>
    </citation>
    <scope>NUCLEOTIDE SEQUENCE</scope>
    <source>
        <strain evidence="13">Sampled in the wild</strain>
    </source>
</reference>
<keyword evidence="10 11" id="KW-0539">Nucleus</keyword>
<evidence type="ECO:0000256" key="10">
    <source>
        <dbReference type="ARBA" id="ARBA00023242"/>
    </source>
</evidence>
<keyword evidence="5" id="KW-0479">Metal-binding</keyword>
<keyword evidence="4 11" id="KW-0235">DNA replication</keyword>
<comment type="subcellular location">
    <subcellularLocation>
        <location evidence="1 11">Nucleus</location>
    </subcellularLocation>
</comment>
<dbReference type="GO" id="GO:0016887">
    <property type="term" value="F:ATP hydrolysis activity"/>
    <property type="evidence" value="ECO:0007669"/>
    <property type="project" value="InterPro"/>
</dbReference>
<keyword evidence="6 11" id="KW-0547">Nucleotide-binding</keyword>
<dbReference type="GO" id="GO:0033314">
    <property type="term" value="P:mitotic DNA replication checkpoint signaling"/>
    <property type="evidence" value="ECO:0007669"/>
    <property type="project" value="TreeGrafter"/>
</dbReference>
<keyword evidence="9 11" id="KW-0238">DNA-binding</keyword>
<evidence type="ECO:0000256" key="5">
    <source>
        <dbReference type="ARBA" id="ARBA00022723"/>
    </source>
</evidence>
<dbReference type="InterPro" id="IPR050311">
    <property type="entry name" value="ORC1/CDC6"/>
</dbReference>
<evidence type="ECO:0000256" key="7">
    <source>
        <dbReference type="ARBA" id="ARBA00022840"/>
    </source>
</evidence>
<dbReference type="PANTHER" id="PTHR10763">
    <property type="entry name" value="CELL DIVISION CONTROL PROTEIN 6-RELATED"/>
    <property type="match status" value="1"/>
</dbReference>
<keyword evidence="7 11" id="KW-0067">ATP-binding</keyword>
<proteinExistence type="inferred from homology"/>
<dbReference type="Proteomes" id="UP000792457">
    <property type="component" value="Unassembled WGS sequence"/>
</dbReference>
<keyword evidence="8" id="KW-0460">Magnesium</keyword>
<evidence type="ECO:0000259" key="12">
    <source>
        <dbReference type="PROSITE" id="PS51038"/>
    </source>
</evidence>
<dbReference type="GO" id="GO:0046872">
    <property type="term" value="F:metal ion binding"/>
    <property type="evidence" value="ECO:0007669"/>
    <property type="project" value="UniProtKB-KW"/>
</dbReference>
<evidence type="ECO:0000313" key="13">
    <source>
        <dbReference type="EMBL" id="KAG8237610.1"/>
    </source>
</evidence>
<dbReference type="Pfam" id="PF00004">
    <property type="entry name" value="AAA"/>
    <property type="match status" value="1"/>
</dbReference>
<evidence type="ECO:0000256" key="11">
    <source>
        <dbReference type="RuleBase" id="RU365058"/>
    </source>
</evidence>
<dbReference type="Pfam" id="PF01426">
    <property type="entry name" value="BAH"/>
    <property type="match status" value="1"/>
</dbReference>
<comment type="similarity">
    <text evidence="2 11">Belongs to the ORC1 family.</text>
</comment>
<evidence type="ECO:0000313" key="14">
    <source>
        <dbReference type="Proteomes" id="UP000792457"/>
    </source>
</evidence>
<dbReference type="InterPro" id="IPR043151">
    <property type="entry name" value="BAH_sf"/>
</dbReference>
<evidence type="ECO:0000256" key="1">
    <source>
        <dbReference type="ARBA" id="ARBA00004123"/>
    </source>
</evidence>
<comment type="caution">
    <text evidence="13">The sequence shown here is derived from an EMBL/GenBank/DDBJ whole genome shotgun (WGS) entry which is preliminary data.</text>
</comment>
<gene>
    <name evidence="13" type="ORF">J437_LFUL012409</name>
</gene>
<organism evidence="13 14">
    <name type="scientific">Ladona fulva</name>
    <name type="common">Scarce chaser dragonfly</name>
    <name type="synonym">Libellula fulva</name>
    <dbReference type="NCBI Taxonomy" id="123851"/>
    <lineage>
        <taxon>Eukaryota</taxon>
        <taxon>Metazoa</taxon>
        <taxon>Ecdysozoa</taxon>
        <taxon>Arthropoda</taxon>
        <taxon>Hexapoda</taxon>
        <taxon>Insecta</taxon>
        <taxon>Pterygota</taxon>
        <taxon>Palaeoptera</taxon>
        <taxon>Odonata</taxon>
        <taxon>Epiprocta</taxon>
        <taxon>Anisoptera</taxon>
        <taxon>Libelluloidea</taxon>
        <taxon>Libellulidae</taxon>
        <taxon>Ladona</taxon>
    </lineage>
</organism>
<dbReference type="SMART" id="SM00439">
    <property type="entry name" value="BAH"/>
    <property type="match status" value="1"/>
</dbReference>
<dbReference type="InterPro" id="IPR001025">
    <property type="entry name" value="BAH_dom"/>
</dbReference>
<keyword evidence="14" id="KW-1185">Reference proteome</keyword>
<evidence type="ECO:0000256" key="9">
    <source>
        <dbReference type="ARBA" id="ARBA00023125"/>
    </source>
</evidence>
<accession>A0A8K0KMM2</accession>
<sequence>MKLRSNELSANIVKWVGYPIRPKARDRREESRKFYNAFICGDVEAKVGDYVLIHNYDAIDTDTEEGCDVAKILKLYESAESDEPFRAVVQWYSRSHQLPKKFISHKMPFPQFHVSNEVLEDRRNFENDINIESIFKRCMVIQAMPEEDPNDVLKSYTSSSFPHFVVRFQFNSSKGKQVFEILPNLDMEAIYMTDCEGGSENQCYNDRKETASAKNGNFQEEICLAALNATSHQGKSRSSSKRKGSRGLIEIKSAEKTNMLTSPGGARDISSSNLSKTVKRKLETTYDNLEETKTKRDSNKCLKDGDISDLLQEESCSDVASEDESVSGKVDYSGSSLMVSKVSDLKVKLEKLPLDVIEKEGNSGCLTKAEMYTPKRAKLKTANKEGLNNVKETAVSVKDIKSQERSSRYKQSKKALATSPSPNIDLKVHQKLKSGISCRVGSKSRNSKSSALEEVRARLHVSSIPNCLPCREQEFTSIYSFVEDKILDGAGGCMYVCGVPGTGKTATVREVVRQLQDAASRGVIPAFEYGEVNGMKVTEPRKAYSEVLRVLTGREGASSEEACELLDQRFSRPAPRRLPTLLLIDELDLLWTKRQDVVYNLMDWPNRDQSRLVVITIANTMDLPERILMGRVSSRLGLTRLTFHPYTFQQLQEIVMSRMKGIEAFDPDAVQLVASKVVSL</sequence>
<dbReference type="Gene3D" id="3.40.50.300">
    <property type="entry name" value="P-loop containing nucleotide triphosphate hydrolases"/>
    <property type="match status" value="1"/>
</dbReference>
<dbReference type="GO" id="GO:0003688">
    <property type="term" value="F:DNA replication origin binding"/>
    <property type="evidence" value="ECO:0007669"/>
    <property type="project" value="TreeGrafter"/>
</dbReference>
<comment type="function">
    <text evidence="11">Component of the origin recognition complex (ORC) that binds origins of replication. DNA-binding is ATP-dependent, however specific DNA sequences that define origins of replication have not been identified so far. ORC is required to assemble the pre-replication complex necessary to initiate DNA replication.</text>
</comment>
<dbReference type="OrthoDB" id="1926878at2759"/>
<name>A0A8K0KMM2_LADFU</name>
<dbReference type="InterPro" id="IPR027417">
    <property type="entry name" value="P-loop_NTPase"/>
</dbReference>
<dbReference type="PANTHER" id="PTHR10763:SF23">
    <property type="entry name" value="ORIGIN RECOGNITION COMPLEX SUBUNIT 1"/>
    <property type="match status" value="1"/>
</dbReference>